<feature type="compositionally biased region" description="Low complexity" evidence="9">
    <location>
        <begin position="330"/>
        <end position="345"/>
    </location>
</feature>
<evidence type="ECO:0000313" key="12">
    <source>
        <dbReference type="EMBL" id="SVP91809.1"/>
    </source>
</evidence>
<evidence type="ECO:0000256" key="2">
    <source>
        <dbReference type="ARBA" id="ARBA00005911"/>
    </source>
</evidence>
<keyword evidence="4" id="KW-0509">mRNA transport</keyword>
<dbReference type="VEuPathDB" id="PiroplasmaDB:TA12740"/>
<dbReference type="InterPro" id="IPR007758">
    <property type="entry name" value="Nucleoporin_NSP1_C"/>
</dbReference>
<proteinExistence type="inferred from homology"/>
<evidence type="ECO:0000256" key="8">
    <source>
        <dbReference type="ARBA" id="ARBA00023242"/>
    </source>
</evidence>
<feature type="compositionally biased region" description="Low complexity" evidence="9">
    <location>
        <begin position="627"/>
        <end position="643"/>
    </location>
</feature>
<evidence type="ECO:0000313" key="11">
    <source>
        <dbReference type="EMBL" id="SVP91480.1"/>
    </source>
</evidence>
<evidence type="ECO:0000256" key="1">
    <source>
        <dbReference type="ARBA" id="ARBA00004567"/>
    </source>
</evidence>
<keyword evidence="8" id="KW-0539">Nucleus</keyword>
<feature type="compositionally biased region" description="Polar residues" evidence="9">
    <location>
        <begin position="108"/>
        <end position="124"/>
    </location>
</feature>
<dbReference type="PANTHER" id="PTHR12084:SF0">
    <property type="entry name" value="NUCLEAR PORE GLYCOPROTEIN P62"/>
    <property type="match status" value="1"/>
</dbReference>
<evidence type="ECO:0000256" key="9">
    <source>
        <dbReference type="SAM" id="MobiDB-lite"/>
    </source>
</evidence>
<dbReference type="GO" id="GO:0051028">
    <property type="term" value="P:mRNA transport"/>
    <property type="evidence" value="ECO:0007669"/>
    <property type="project" value="UniProtKB-KW"/>
</dbReference>
<dbReference type="InterPro" id="IPR026010">
    <property type="entry name" value="NSP1/NUP62"/>
</dbReference>
<keyword evidence="5" id="KW-0653">Protein transport</keyword>
<evidence type="ECO:0000256" key="7">
    <source>
        <dbReference type="ARBA" id="ARBA00023132"/>
    </source>
</evidence>
<dbReference type="Pfam" id="PF05064">
    <property type="entry name" value="Nsp1_C"/>
    <property type="match status" value="1"/>
</dbReference>
<reference evidence="12" key="1">
    <citation type="submission" date="2018-07" db="EMBL/GenBank/DDBJ databases">
        <authorList>
            <person name="Quirk P.G."/>
            <person name="Krulwich T.A."/>
        </authorList>
    </citation>
    <scope>NUCLEOTIDE SEQUENCE</scope>
    <source>
        <strain evidence="12">Anand</strain>
    </source>
</reference>
<keyword evidence="6" id="KW-0811">Translocation</keyword>
<feature type="region of interest" description="Disordered" evidence="9">
    <location>
        <begin position="1"/>
        <end position="149"/>
    </location>
</feature>
<organism evidence="12">
    <name type="scientific">Theileria annulata</name>
    <dbReference type="NCBI Taxonomy" id="5874"/>
    <lineage>
        <taxon>Eukaryota</taxon>
        <taxon>Sar</taxon>
        <taxon>Alveolata</taxon>
        <taxon>Apicomplexa</taxon>
        <taxon>Aconoidasida</taxon>
        <taxon>Piroplasmida</taxon>
        <taxon>Theileriidae</taxon>
        <taxon>Theileria</taxon>
    </lineage>
</organism>
<dbReference type="GO" id="GO:0017056">
    <property type="term" value="F:structural constituent of nuclear pore"/>
    <property type="evidence" value="ECO:0007669"/>
    <property type="project" value="InterPro"/>
</dbReference>
<dbReference type="GO" id="GO:0006405">
    <property type="term" value="P:RNA export from nucleus"/>
    <property type="evidence" value="ECO:0007669"/>
    <property type="project" value="TreeGrafter"/>
</dbReference>
<feature type="region of interest" description="Disordered" evidence="9">
    <location>
        <begin position="585"/>
        <end position="671"/>
    </location>
</feature>
<feature type="region of interest" description="Disordered" evidence="9">
    <location>
        <begin position="523"/>
        <end position="555"/>
    </location>
</feature>
<feature type="domain" description="Nucleoporin NSP1-like C-terminal" evidence="10">
    <location>
        <begin position="722"/>
        <end position="818"/>
    </location>
</feature>
<feature type="compositionally biased region" description="Low complexity" evidence="9">
    <location>
        <begin position="585"/>
        <end position="603"/>
    </location>
</feature>
<comment type="subcellular location">
    <subcellularLocation>
        <location evidence="1">Nucleus</location>
        <location evidence="1">Nuclear pore complex</location>
    </subcellularLocation>
</comment>
<evidence type="ECO:0000256" key="5">
    <source>
        <dbReference type="ARBA" id="ARBA00022927"/>
    </source>
</evidence>
<protein>
    <submittedName>
        <fullName evidence="12">Spm1 (Nucleoporin) protein</fullName>
    </submittedName>
</protein>
<feature type="compositionally biased region" description="Polar residues" evidence="9">
    <location>
        <begin position="53"/>
        <end position="79"/>
    </location>
</feature>
<dbReference type="GO" id="GO:0005543">
    <property type="term" value="F:phospholipid binding"/>
    <property type="evidence" value="ECO:0007669"/>
    <property type="project" value="TreeGrafter"/>
</dbReference>
<sequence length="894" mass="94942">MSSSNENNDTGQDTDNNTSTTNIFGSSTKSSISSLFGTSTDGNQTDQTQQQSELSQPSATTNVPASSSTSQKFVHSDNSGEGAYDLFGTMNTTKTTVFGSKDSETVKDSPTSGDTNTASSTSPANAVDNEKSFGSVHQNGKDESSKPFGVFGVSTFDSAKTTNLFADSHFTRASDVMMPSQHKEPPVLHTHIEKPKEVQHLDLSKLTESDFVEGYDSNLYSVEDRDVEKLNKQKEQLYSENKLTTEESDLDKKKESESSTLFTTPDPIKTTTELFGQPDRSLKTFESFGSGDKVAPSLFGTSEPKTVSLGSVTAPTFNLVETDQTHKVTESSLSSKSDSFTTSLTEQGDSKTSLFGSSKSNLFGDTTKPSLFGTDDNKLLAPASDTSLFGSTDKKSTNLFGSTTTSNLFGTTGQSSTSTSLFGTSDTSKTGGLFGSTTSGGLFGTQDKSSDTTKTGTTDLFGSANKTDNLFGTTTTGGLFGTTEPSKTGGLFGSTTPATTNLFGTTDSSTTTNLFSTSDKTSTTSTNLFATSQPSTTGGLFGSTETTTKTGGLFGTNDTSSKTGGLFGSTKPATTGLFATEDKPATATTTGGLFGTTETTTSAPLFGPTDTAGSSAKDLFGKSDKPTTGGLFGTTDTTSSLLGQKDTGKTPAFGTDSTKTGDILGQSDPLKLKETGPKVTFAMPSTDTTEPSKTTTTLGTSQTSYAGAQDLTKLDVDFSVTEQHTIAELLDSWEKRVAKKVESFNLFSDKVSTIDRQIVQQCNNINSLLTMHKELLEKHKKMEASIKTMEEEQKMTLSVLDNMEKVLKGKLESLNNRSNGYNMVQAITRNLQELSDQLSTTTKVAEETAEACQPEPLYTIAKVLSFHQVSLIDLEKQCDEIDRRIKALNPSLTL</sequence>
<evidence type="ECO:0000256" key="3">
    <source>
        <dbReference type="ARBA" id="ARBA00022448"/>
    </source>
</evidence>
<dbReference type="InterPro" id="IPR025574">
    <property type="entry name" value="Nucleoporin_FG_rpt"/>
</dbReference>
<feature type="region of interest" description="Disordered" evidence="9">
    <location>
        <begin position="238"/>
        <end position="274"/>
    </location>
</feature>
<feature type="compositionally biased region" description="Low complexity" evidence="9">
    <location>
        <begin position="1"/>
        <end position="52"/>
    </location>
</feature>
<keyword evidence="3" id="KW-0813">Transport</keyword>
<name>A0A3B0N2K3_THEAN</name>
<keyword evidence="7" id="KW-0906">Nuclear pore complex</keyword>
<feature type="compositionally biased region" description="Polar residues" evidence="9">
    <location>
        <begin position="527"/>
        <end position="555"/>
    </location>
</feature>
<dbReference type="GO" id="GO:0006606">
    <property type="term" value="P:protein import into nucleus"/>
    <property type="evidence" value="ECO:0007669"/>
    <property type="project" value="TreeGrafter"/>
</dbReference>
<evidence type="ECO:0000256" key="6">
    <source>
        <dbReference type="ARBA" id="ARBA00023010"/>
    </source>
</evidence>
<dbReference type="GO" id="GO:0044613">
    <property type="term" value="C:nuclear pore central transport channel"/>
    <property type="evidence" value="ECO:0007669"/>
    <property type="project" value="TreeGrafter"/>
</dbReference>
<dbReference type="PANTHER" id="PTHR12084">
    <property type="entry name" value="NUCLEAR PORE GLYCOPROTEIN P62-RELATED"/>
    <property type="match status" value="1"/>
</dbReference>
<evidence type="ECO:0000259" key="10">
    <source>
        <dbReference type="Pfam" id="PF05064"/>
    </source>
</evidence>
<evidence type="ECO:0000256" key="4">
    <source>
        <dbReference type="ARBA" id="ARBA00022816"/>
    </source>
</evidence>
<dbReference type="EMBL" id="UIVS01000002">
    <property type="protein sequence ID" value="SVP91809.1"/>
    <property type="molecule type" value="Genomic_DNA"/>
</dbReference>
<accession>A0A3B0N2K3</accession>
<dbReference type="AlphaFoldDB" id="A0A3B0N2K3"/>
<dbReference type="Pfam" id="PF13634">
    <property type="entry name" value="Nucleoporin_FG"/>
    <property type="match status" value="5"/>
</dbReference>
<dbReference type="EMBL" id="UIVT01000002">
    <property type="protein sequence ID" value="SVP91480.1"/>
    <property type="molecule type" value="Genomic_DNA"/>
</dbReference>
<comment type="similarity">
    <text evidence="2">Belongs to the nucleoporin NSP1/NUP62 family.</text>
</comment>
<feature type="region of interest" description="Disordered" evidence="9">
    <location>
        <begin position="330"/>
        <end position="352"/>
    </location>
</feature>
<feature type="compositionally biased region" description="Polar residues" evidence="9">
    <location>
        <begin position="89"/>
        <end position="98"/>
    </location>
</feature>
<gene>
    <name evidence="11" type="ORF">TAT_000181200</name>
    <name evidence="12" type="ORF">TAV_000181400</name>
</gene>